<sequence length="213" mass="22087">MRAAPSCPRCFEPLHAPSPWSSAWRCGVHGDVLPLQPALRPSASALDALIQRTRVPVWLPWPLPPAWLVTGFAWVGDERSGARAGVVAISGPSIVDGPADMLLVAEEPGVGLGAAYAGLPGPDPGPGFGAGPSHAKLDACGHPTALWCVEGADDRAVYVGEALGHWLWAVAWPPEAGVLVALEELDLRDLRDGALPDLPYGALTPRLGGEAGS</sequence>
<accession>A0A3A4B564</accession>
<keyword evidence="2" id="KW-1185">Reference proteome</keyword>
<comment type="caution">
    <text evidence="1">The sequence shown here is derived from an EMBL/GenBank/DDBJ whole genome shotgun (WGS) entry which is preliminary data.</text>
</comment>
<gene>
    <name evidence="1" type="ORF">D5H75_11905</name>
</gene>
<evidence type="ECO:0000313" key="2">
    <source>
        <dbReference type="Proteomes" id="UP000265768"/>
    </source>
</evidence>
<name>A0A3A4B564_9ACTN</name>
<evidence type="ECO:0008006" key="3">
    <source>
        <dbReference type="Google" id="ProtNLM"/>
    </source>
</evidence>
<organism evidence="1 2">
    <name type="scientific">Bailinhaonella thermotolerans</name>
    <dbReference type="NCBI Taxonomy" id="1070861"/>
    <lineage>
        <taxon>Bacteria</taxon>
        <taxon>Bacillati</taxon>
        <taxon>Actinomycetota</taxon>
        <taxon>Actinomycetes</taxon>
        <taxon>Streptosporangiales</taxon>
        <taxon>Streptosporangiaceae</taxon>
        <taxon>Bailinhaonella</taxon>
    </lineage>
</organism>
<dbReference type="InterPro" id="IPR046646">
    <property type="entry name" value="DUF6758"/>
</dbReference>
<dbReference type="OrthoDB" id="5179979at2"/>
<dbReference type="AlphaFoldDB" id="A0A3A4B564"/>
<reference evidence="1 2" key="1">
    <citation type="submission" date="2018-09" db="EMBL/GenBank/DDBJ databases">
        <title>YIM 75507 draft genome.</title>
        <authorList>
            <person name="Tang S."/>
            <person name="Feng Y."/>
        </authorList>
    </citation>
    <scope>NUCLEOTIDE SEQUENCE [LARGE SCALE GENOMIC DNA]</scope>
    <source>
        <strain evidence="1 2">YIM 75507</strain>
    </source>
</reference>
<protein>
    <recommendedName>
        <fullName evidence="3">Phosphotransacetylase</fullName>
    </recommendedName>
</protein>
<proteinExistence type="predicted"/>
<dbReference type="EMBL" id="QZEY01000003">
    <property type="protein sequence ID" value="RJL33477.1"/>
    <property type="molecule type" value="Genomic_DNA"/>
</dbReference>
<dbReference type="RefSeq" id="WP_119926436.1">
    <property type="nucleotide sequence ID" value="NZ_QZEY01000003.1"/>
</dbReference>
<dbReference type="Proteomes" id="UP000265768">
    <property type="component" value="Unassembled WGS sequence"/>
</dbReference>
<dbReference type="Pfam" id="PF20544">
    <property type="entry name" value="DUF6758"/>
    <property type="match status" value="1"/>
</dbReference>
<evidence type="ECO:0000313" key="1">
    <source>
        <dbReference type="EMBL" id="RJL33477.1"/>
    </source>
</evidence>